<dbReference type="InterPro" id="IPR013805">
    <property type="entry name" value="GrpE_CC"/>
</dbReference>
<dbReference type="InterPro" id="IPR009012">
    <property type="entry name" value="GrpE_head"/>
</dbReference>
<feature type="compositionally biased region" description="Low complexity" evidence="6">
    <location>
        <begin position="47"/>
        <end position="61"/>
    </location>
</feature>
<gene>
    <name evidence="3" type="primary">grpE</name>
    <name evidence="7" type="ORF">M3D15_08935</name>
</gene>
<dbReference type="InterPro" id="IPR000740">
    <property type="entry name" value="GrpE"/>
</dbReference>
<comment type="similarity">
    <text evidence="1 3 5">Belongs to the GrpE family.</text>
</comment>
<keyword evidence="2 3" id="KW-0143">Chaperone</keyword>
<accession>A0ABT2HYS1</accession>
<dbReference type="RefSeq" id="WP_206394074.1">
    <property type="nucleotide sequence ID" value="NZ_JAFDPW010000001.1"/>
</dbReference>
<evidence type="ECO:0000256" key="5">
    <source>
        <dbReference type="RuleBase" id="RU004478"/>
    </source>
</evidence>
<dbReference type="SUPFAM" id="SSF51064">
    <property type="entry name" value="Head domain of nucleotide exchange factor GrpE"/>
    <property type="match status" value="1"/>
</dbReference>
<evidence type="ECO:0000256" key="1">
    <source>
        <dbReference type="ARBA" id="ARBA00009054"/>
    </source>
</evidence>
<dbReference type="EMBL" id="JALXSQ010000044">
    <property type="protein sequence ID" value="MCT2043449.1"/>
    <property type="molecule type" value="Genomic_DNA"/>
</dbReference>
<comment type="caution">
    <text evidence="7">The sequence shown here is derived from an EMBL/GenBank/DDBJ whole genome shotgun (WGS) entry which is preliminary data.</text>
</comment>
<dbReference type="SUPFAM" id="SSF58014">
    <property type="entry name" value="Coiled-coil domain of nucleotide exchange factor GrpE"/>
    <property type="match status" value="1"/>
</dbReference>
<dbReference type="HAMAP" id="MF_01151">
    <property type="entry name" value="GrpE"/>
    <property type="match status" value="1"/>
</dbReference>
<dbReference type="PRINTS" id="PR00773">
    <property type="entry name" value="GRPEPROTEIN"/>
</dbReference>
<dbReference type="Pfam" id="PF01025">
    <property type="entry name" value="GrpE"/>
    <property type="match status" value="1"/>
</dbReference>
<evidence type="ECO:0000256" key="4">
    <source>
        <dbReference type="RuleBase" id="RU000639"/>
    </source>
</evidence>
<dbReference type="PROSITE" id="PS01071">
    <property type="entry name" value="GRPE"/>
    <property type="match status" value="1"/>
</dbReference>
<evidence type="ECO:0000313" key="8">
    <source>
        <dbReference type="Proteomes" id="UP001525379"/>
    </source>
</evidence>
<comment type="function">
    <text evidence="3 4">Participates actively in the response to hyperosmotic and heat shock by preventing the aggregation of stress-denatured proteins, in association with DnaK and GrpE. It is the nucleotide exchange factor for DnaK and may function as a thermosensor. Unfolded proteins bind initially to DnaJ; upon interaction with the DnaJ-bound protein, DnaK hydrolyzes its bound ATP, resulting in the formation of a stable complex. GrpE releases ADP from DnaK; ATP binding to DnaK triggers the release of the substrate protein, thus completing the reaction cycle. Several rounds of ATP-dependent interactions between DnaJ, DnaK and GrpE are required for fully efficient folding.</text>
</comment>
<keyword evidence="3" id="KW-0963">Cytoplasm</keyword>
<dbReference type="Gene3D" id="3.90.20.20">
    <property type="match status" value="1"/>
</dbReference>
<dbReference type="PANTHER" id="PTHR21237:SF23">
    <property type="entry name" value="GRPE PROTEIN HOMOLOG, MITOCHONDRIAL"/>
    <property type="match status" value="1"/>
</dbReference>
<evidence type="ECO:0000256" key="2">
    <source>
        <dbReference type="ARBA" id="ARBA00023186"/>
    </source>
</evidence>
<dbReference type="Gene3D" id="2.30.22.10">
    <property type="entry name" value="Head domain of nucleotide exchange factor GrpE"/>
    <property type="match status" value="1"/>
</dbReference>
<protein>
    <recommendedName>
        <fullName evidence="3 4">Protein GrpE</fullName>
    </recommendedName>
    <alternativeName>
        <fullName evidence="3">HSP-70 cofactor</fullName>
    </alternativeName>
</protein>
<evidence type="ECO:0000256" key="6">
    <source>
        <dbReference type="SAM" id="MobiDB-lite"/>
    </source>
</evidence>
<reference evidence="7 8" key="1">
    <citation type="submission" date="2022-04" db="EMBL/GenBank/DDBJ databases">
        <title>Human microbiome associated bacterial genomes.</title>
        <authorList>
            <person name="Sandstrom S."/>
            <person name="Salamzade R."/>
            <person name="Kalan L.R."/>
        </authorList>
    </citation>
    <scope>NUCLEOTIDE SEQUENCE [LARGE SCALE GENOMIC DNA]</scope>
    <source>
        <strain evidence="8">p3-SID1799</strain>
    </source>
</reference>
<keyword evidence="8" id="KW-1185">Reference proteome</keyword>
<feature type="compositionally biased region" description="Polar residues" evidence="6">
    <location>
        <begin position="62"/>
        <end position="73"/>
    </location>
</feature>
<comment type="subcellular location">
    <subcellularLocation>
        <location evidence="3">Cytoplasm</location>
    </subcellularLocation>
</comment>
<dbReference type="CDD" id="cd00446">
    <property type="entry name" value="GrpE"/>
    <property type="match status" value="1"/>
</dbReference>
<feature type="compositionally biased region" description="Basic and acidic residues" evidence="6">
    <location>
        <begin position="1"/>
        <end position="26"/>
    </location>
</feature>
<evidence type="ECO:0000313" key="7">
    <source>
        <dbReference type="EMBL" id="MCT2043449.1"/>
    </source>
</evidence>
<keyword evidence="3 4" id="KW-0346">Stress response</keyword>
<evidence type="ECO:0000256" key="3">
    <source>
        <dbReference type="HAMAP-Rule" id="MF_01151"/>
    </source>
</evidence>
<comment type="subunit">
    <text evidence="3">Homodimer.</text>
</comment>
<organism evidence="7 8">
    <name type="scientific">Pseudoclavibacter albus</name>
    <dbReference type="NCBI Taxonomy" id="272241"/>
    <lineage>
        <taxon>Bacteria</taxon>
        <taxon>Bacillati</taxon>
        <taxon>Actinomycetota</taxon>
        <taxon>Actinomycetes</taxon>
        <taxon>Micrococcales</taxon>
        <taxon>Microbacteriaceae</taxon>
        <taxon>Pseudoclavibacter</taxon>
    </lineage>
</organism>
<feature type="region of interest" description="Disordered" evidence="6">
    <location>
        <begin position="1"/>
        <end position="119"/>
    </location>
</feature>
<proteinExistence type="inferred from homology"/>
<sequence length="251" mass="27040">MTDAHENQNEHDEHDQPQVFDKRRIDPVTGQVRGVNATEAAAEDDSAAAAPAGDAAADANASQSETVETSAEPSISDDDLEKLLSGEGVDEAPVEGAADATTSGTAELSPEAKLAEERLDDLRRVQAEYANYRRRTDREREEAKDRNTADALALFLPILDDFDRAGQAGDLVEGTPLAVIAAKFRGIVERSGLIAYGEQGEVFDHNQHEAIAQIPNPEVTTETVADVVQRGYRYGERIVRVAKVAVFTPSA</sequence>
<dbReference type="Proteomes" id="UP001525379">
    <property type="component" value="Unassembled WGS sequence"/>
</dbReference>
<dbReference type="PANTHER" id="PTHR21237">
    <property type="entry name" value="GRPE PROTEIN"/>
    <property type="match status" value="1"/>
</dbReference>
<name>A0ABT2HYS1_9MICO</name>